<keyword evidence="5" id="KW-1185">Reference proteome</keyword>
<evidence type="ECO:0000256" key="1">
    <source>
        <dbReference type="ARBA" id="ARBA00022801"/>
    </source>
</evidence>
<dbReference type="SUPFAM" id="SSF51445">
    <property type="entry name" value="(Trans)glycosidases"/>
    <property type="match status" value="1"/>
</dbReference>
<keyword evidence="1 4" id="KW-0378">Hydrolase</keyword>
<gene>
    <name evidence="4" type="primary">tvaI</name>
    <name evidence="4" type="ORF">NCTC13093_00887</name>
</gene>
<dbReference type="Gene3D" id="3.20.20.80">
    <property type="entry name" value="Glycosidases"/>
    <property type="match status" value="1"/>
</dbReference>
<protein>
    <submittedName>
        <fullName evidence="4">Neopullulanase 1</fullName>
        <ecNumber evidence="4">3.2.1.135</ecNumber>
    </submittedName>
</protein>
<name>A0A2X0WN83_9GAMM</name>
<feature type="domain" description="Glycosyl hydrolase family 13 catalytic" evidence="3">
    <location>
        <begin position="140"/>
        <end position="537"/>
    </location>
</feature>
<dbReference type="GO" id="GO:0031216">
    <property type="term" value="F:neopullulanase activity"/>
    <property type="evidence" value="ECO:0007669"/>
    <property type="project" value="UniProtKB-EC"/>
</dbReference>
<dbReference type="EMBL" id="UAPV01000001">
    <property type="protein sequence ID" value="SPT69510.1"/>
    <property type="molecule type" value="Genomic_DNA"/>
</dbReference>
<keyword evidence="2 4" id="KW-0326">Glycosidase</keyword>
<dbReference type="AlphaFoldDB" id="A0A2X0WN83"/>
<reference evidence="4 5" key="1">
    <citation type="submission" date="2018-06" db="EMBL/GenBank/DDBJ databases">
        <authorList>
            <consortium name="Pathogen Informatics"/>
            <person name="Doyle S."/>
        </authorList>
    </citation>
    <scope>NUCLEOTIDE SEQUENCE [LARGE SCALE GENOMIC DNA]</scope>
    <source>
        <strain evidence="4 5">NCTC13093</strain>
    </source>
</reference>
<evidence type="ECO:0000259" key="3">
    <source>
        <dbReference type="SMART" id="SM00642"/>
    </source>
</evidence>
<proteinExistence type="predicted"/>
<dbReference type="EC" id="3.2.1.135" evidence="4"/>
<dbReference type="GO" id="GO:0005975">
    <property type="term" value="P:carbohydrate metabolic process"/>
    <property type="evidence" value="ECO:0007669"/>
    <property type="project" value="InterPro"/>
</dbReference>
<dbReference type="InterPro" id="IPR017853">
    <property type="entry name" value="GH"/>
</dbReference>
<evidence type="ECO:0000313" key="5">
    <source>
        <dbReference type="Proteomes" id="UP000250086"/>
    </source>
</evidence>
<accession>A0A2X0WN83</accession>
<dbReference type="PANTHER" id="PTHR10357:SF210">
    <property type="entry name" value="MALTODEXTRIN GLUCOSIDASE"/>
    <property type="match status" value="1"/>
</dbReference>
<dbReference type="OrthoDB" id="9805159at2"/>
<dbReference type="Pfam" id="PF00128">
    <property type="entry name" value="Alpha-amylase"/>
    <property type="match status" value="1"/>
</dbReference>
<dbReference type="PANTHER" id="PTHR10357">
    <property type="entry name" value="ALPHA-AMYLASE FAMILY MEMBER"/>
    <property type="match status" value="1"/>
</dbReference>
<dbReference type="SMART" id="SM00642">
    <property type="entry name" value="Aamy"/>
    <property type="match status" value="1"/>
</dbReference>
<dbReference type="Proteomes" id="UP000250086">
    <property type="component" value="Unassembled WGS sequence"/>
</dbReference>
<evidence type="ECO:0000256" key="2">
    <source>
        <dbReference type="ARBA" id="ARBA00023295"/>
    </source>
</evidence>
<dbReference type="InterPro" id="IPR006047">
    <property type="entry name" value="GH13_cat_dom"/>
</dbReference>
<organism evidence="4 5">
    <name type="scientific">Anaerobiospirillum thomasii</name>
    <dbReference type="NCBI Taxonomy" id="179995"/>
    <lineage>
        <taxon>Bacteria</taxon>
        <taxon>Pseudomonadati</taxon>
        <taxon>Pseudomonadota</taxon>
        <taxon>Gammaproteobacteria</taxon>
        <taxon>Aeromonadales</taxon>
        <taxon>Succinivibrionaceae</taxon>
        <taxon>Anaerobiospirillum</taxon>
    </lineage>
</organism>
<evidence type="ECO:0000313" key="4">
    <source>
        <dbReference type="EMBL" id="SPT69510.1"/>
    </source>
</evidence>
<sequence>MRQNTSSPRGNLPFQCFHSSSAPFKDPKETILFVRGAKPSRLICHLVAFPQREPVAVKMHYTGSRSGIHRFSAPLPVDTGFNLQRYSFKISLLNPASQICDVVWYSSLGMSRETPLLQHCFAFNLNETSPAWARNLICYQILPDRFASTKEYFMVDADRYGADAPVHSDVFEFKNMDELHTGGCLDGVGSMLPYLKEMGFDGIYLAPVFKAPSTYKFDTEDYDVIDSHFGGNGALKRLRLSTKEQDMRILLHGTFNHTGDIHPWFDRQERTGKGALHHDDSPYRQFYTINDESDENIAYYKQDPTKPELDYRSKAVRYAMYDGDNSVVRKWLRMPYGIDGWVLDAASQIGDDGVAKHNVRRLTQLCMAARQTNSDALLIGQFVGDARYALNIDDSVDGSINYTGFLSPVRSFFGGVNLLGEPVPYTGEDLRRACENYAVGMAQQVKLHLFNQLDNYDLPRFYDIIGHDKYLYAAALAVLYTWRGIPCVYQGSELGDAIASYKLGPKAPLPYLAMKNHTVSAHCSSVQNTLAELAAMRRSNPALTNGSLIFICAGGAYFGYMRIYTDRFAIVLTNASRQNVKIEQGSILFPLLVSMYLPTDSINNDEGEDSGETLLIPLSGRNVRRTDHGEGLEALYELLSREKLTVSSYGFNKNTQEFAQSFIKELTEGKTLTLPARTTVVVNNSFDINPL</sequence>
<dbReference type="RefSeq" id="WP_113743674.1">
    <property type="nucleotide sequence ID" value="NZ_UAPU01000007.1"/>
</dbReference>